<comment type="caution">
    <text evidence="3">The sequence shown here is derived from an EMBL/GenBank/DDBJ whole genome shotgun (WGS) entry which is preliminary data.</text>
</comment>
<organism evidence="3 4">
    <name type="scientific">Catenaria anguillulae PL171</name>
    <dbReference type="NCBI Taxonomy" id="765915"/>
    <lineage>
        <taxon>Eukaryota</taxon>
        <taxon>Fungi</taxon>
        <taxon>Fungi incertae sedis</taxon>
        <taxon>Blastocladiomycota</taxon>
        <taxon>Blastocladiomycetes</taxon>
        <taxon>Blastocladiales</taxon>
        <taxon>Catenariaceae</taxon>
        <taxon>Catenaria</taxon>
    </lineage>
</organism>
<dbReference type="Proteomes" id="UP000193411">
    <property type="component" value="Unassembled WGS sequence"/>
</dbReference>
<evidence type="ECO:0000256" key="1">
    <source>
        <dbReference type="SAM" id="Coils"/>
    </source>
</evidence>
<keyword evidence="1" id="KW-0175">Coiled coil</keyword>
<feature type="coiled-coil region" evidence="1">
    <location>
        <begin position="87"/>
        <end position="150"/>
    </location>
</feature>
<evidence type="ECO:0000256" key="2">
    <source>
        <dbReference type="SAM" id="MobiDB-lite"/>
    </source>
</evidence>
<evidence type="ECO:0000313" key="3">
    <source>
        <dbReference type="EMBL" id="ORZ32020.1"/>
    </source>
</evidence>
<evidence type="ECO:0000313" key="4">
    <source>
        <dbReference type="Proteomes" id="UP000193411"/>
    </source>
</evidence>
<dbReference type="AlphaFoldDB" id="A0A1Y2HBR6"/>
<protein>
    <submittedName>
        <fullName evidence="3">Uncharacterized protein</fullName>
    </submittedName>
</protein>
<name>A0A1Y2HBR6_9FUNG</name>
<feature type="region of interest" description="Disordered" evidence="2">
    <location>
        <begin position="421"/>
        <end position="467"/>
    </location>
</feature>
<dbReference type="EMBL" id="MCFL01000052">
    <property type="protein sequence ID" value="ORZ32020.1"/>
    <property type="molecule type" value="Genomic_DNA"/>
</dbReference>
<feature type="region of interest" description="Disordered" evidence="2">
    <location>
        <begin position="43"/>
        <end position="65"/>
    </location>
</feature>
<sequence length="479" mass="51365">MSLPPGKQPIAYTGTNGSARAYHVPTVGGGAGRIVAHLPSVAVTGNGPAGSASAAAVTAAAPSSDDPTLRAEIARLEAQLQTRVGEAAMLRQKLATAQAEQRKAEQDKREFEERVRSETEAKMASMMQELNKVKSEMTFQEQTIRESQRRMGRIQFSQATTTAGAPASPMRSPAVLRSAVSASGLGRMGLMRPPSMHMQVPMGPPPKFGGSQFPSFGHVGPGASSALVNEVAEPMVSSEDRMDVDGLDAPTTAPPPPLTTELVHRPSSSPHGRPRSPLAPSKIDVATSPPPSSPTTVAHYQQHQQPHVPRAPPPLTFPPHILIHIHTLLQLVPTLHAPPELCANLLTSLTSPPPTSAATLLPPLVQVLSHITPHLRSAATEPIVNTALTTAHLTHWLARHSTAEPPSSYAPRLRPHFISAQRTRQPQPQPQPYPSPHPLHLDQPGHRPSSHFSSRPWTCSSPVRRHQPPRCWGCRLQPT</sequence>
<feature type="region of interest" description="Disordered" evidence="2">
    <location>
        <begin position="235"/>
        <end position="313"/>
    </location>
</feature>
<feature type="compositionally biased region" description="Polar residues" evidence="2">
    <location>
        <begin position="450"/>
        <end position="461"/>
    </location>
</feature>
<reference evidence="3 4" key="1">
    <citation type="submission" date="2016-07" db="EMBL/GenBank/DDBJ databases">
        <title>Pervasive Adenine N6-methylation of Active Genes in Fungi.</title>
        <authorList>
            <consortium name="DOE Joint Genome Institute"/>
            <person name="Mondo S.J."/>
            <person name="Dannebaum R.O."/>
            <person name="Kuo R.C."/>
            <person name="Labutti K."/>
            <person name="Haridas S."/>
            <person name="Kuo A."/>
            <person name="Salamov A."/>
            <person name="Ahrendt S.R."/>
            <person name="Lipzen A."/>
            <person name="Sullivan W."/>
            <person name="Andreopoulos W.B."/>
            <person name="Clum A."/>
            <person name="Lindquist E."/>
            <person name="Daum C."/>
            <person name="Ramamoorthy G.K."/>
            <person name="Gryganskyi A."/>
            <person name="Culley D."/>
            <person name="Magnuson J.K."/>
            <person name="James T.Y."/>
            <person name="O'Malley M.A."/>
            <person name="Stajich J.E."/>
            <person name="Spatafora J.W."/>
            <person name="Visel A."/>
            <person name="Grigoriev I.V."/>
        </authorList>
    </citation>
    <scope>NUCLEOTIDE SEQUENCE [LARGE SCALE GENOMIC DNA]</scope>
    <source>
        <strain evidence="3 4">PL171</strain>
    </source>
</reference>
<accession>A0A1Y2HBR6</accession>
<keyword evidence="4" id="KW-1185">Reference proteome</keyword>
<gene>
    <name evidence="3" type="ORF">BCR44DRAFT_32386</name>
</gene>
<feature type="compositionally biased region" description="Pro residues" evidence="2">
    <location>
        <begin position="427"/>
        <end position="437"/>
    </location>
</feature>
<proteinExistence type="predicted"/>
<feature type="compositionally biased region" description="Low complexity" evidence="2">
    <location>
        <begin position="49"/>
        <end position="64"/>
    </location>
</feature>